<protein>
    <recommendedName>
        <fullName evidence="4">Junctional adhesion molecule A</fullName>
    </recommendedName>
    <alternativeName>
        <fullName evidence="17">Junctional adhesion molecule 1</fullName>
    </alternativeName>
</protein>
<dbReference type="PROSITE" id="PS50835">
    <property type="entry name" value="IG_LIKE"/>
    <property type="match status" value="2"/>
</dbReference>
<comment type="subcellular location">
    <subcellularLocation>
        <location evidence="2">Cell junction</location>
        <location evidence="2">Tight junction</location>
    </subcellularLocation>
    <subcellularLocation>
        <location evidence="1">Cell membrane</location>
        <topology evidence="1">Single-pass type I membrane protein</topology>
    </subcellularLocation>
</comment>
<evidence type="ECO:0000256" key="7">
    <source>
        <dbReference type="ARBA" id="ARBA00022553"/>
    </source>
</evidence>
<evidence type="ECO:0000256" key="18">
    <source>
        <dbReference type="ARBA" id="ARBA00046718"/>
    </source>
</evidence>
<keyword evidence="14" id="KW-1015">Disulfide bond</keyword>
<evidence type="ECO:0000256" key="15">
    <source>
        <dbReference type="ARBA" id="ARBA00023180"/>
    </source>
</evidence>
<organism evidence="22 23">
    <name type="scientific">Kryptolebias marmoratus</name>
    <name type="common">Mangrove killifish</name>
    <name type="synonym">Rivulus marmoratus</name>
    <dbReference type="NCBI Taxonomy" id="37003"/>
    <lineage>
        <taxon>Eukaryota</taxon>
        <taxon>Metazoa</taxon>
        <taxon>Chordata</taxon>
        <taxon>Craniata</taxon>
        <taxon>Vertebrata</taxon>
        <taxon>Euteleostomi</taxon>
        <taxon>Actinopterygii</taxon>
        <taxon>Neopterygii</taxon>
        <taxon>Teleostei</taxon>
        <taxon>Neoteleostei</taxon>
        <taxon>Acanthomorphata</taxon>
        <taxon>Ovalentaria</taxon>
        <taxon>Atherinomorphae</taxon>
        <taxon>Cyprinodontiformes</taxon>
        <taxon>Rivulidae</taxon>
        <taxon>Kryptolebias</taxon>
    </lineage>
</organism>
<dbReference type="Pfam" id="PF13927">
    <property type="entry name" value="Ig_3"/>
    <property type="match status" value="2"/>
</dbReference>
<dbReference type="Proteomes" id="UP000264800">
    <property type="component" value="Unplaced"/>
</dbReference>
<dbReference type="GO" id="GO:0090559">
    <property type="term" value="P:regulation of membrane permeability"/>
    <property type="evidence" value="ECO:0007669"/>
    <property type="project" value="TreeGrafter"/>
</dbReference>
<evidence type="ECO:0000256" key="14">
    <source>
        <dbReference type="ARBA" id="ARBA00023157"/>
    </source>
</evidence>
<comment type="similarity">
    <text evidence="3">Belongs to the immunoglobulin superfamily.</text>
</comment>
<feature type="domain" description="Ig-like" evidence="21">
    <location>
        <begin position="129"/>
        <end position="222"/>
    </location>
</feature>
<evidence type="ECO:0000256" key="3">
    <source>
        <dbReference type="ARBA" id="ARBA00008637"/>
    </source>
</evidence>
<dbReference type="InterPro" id="IPR003598">
    <property type="entry name" value="Ig_sub2"/>
</dbReference>
<sequence length="266" mass="28777">MSRFVPALLFLCAATGIHGYSVTTTNANVKVKENTGVDLTCSYSADFGADPRIEWKLNDKEGSVSYVVYNGKVTETYVGRVSLISSSTLRFSEVTRRDNGNYICEVSSSRSPPKEVTVGLTVLVPPSPPKCNIPQTVTTGKVAVLSCSDGDGSPPPTYKWYKDGTLLPNDPSKIAGFQNATYKLDPNSGKLEFSPATKMDSGQYLCEAVNEAGAAQRCKAMKMEVRDLNTGGIVAGVLIFLVLLGLLIFGVWFAYKRGYLPTKSQR</sequence>
<evidence type="ECO:0000256" key="19">
    <source>
        <dbReference type="SAM" id="Phobius"/>
    </source>
</evidence>
<evidence type="ECO:0000256" key="12">
    <source>
        <dbReference type="ARBA" id="ARBA00022989"/>
    </source>
</evidence>
<keyword evidence="23" id="KW-1185">Reference proteome</keyword>
<proteinExistence type="inferred from homology"/>
<dbReference type="InterPro" id="IPR013783">
    <property type="entry name" value="Ig-like_fold"/>
</dbReference>
<dbReference type="GO" id="GO:0090557">
    <property type="term" value="P:establishment of endothelial intestinal barrier"/>
    <property type="evidence" value="ECO:0007669"/>
    <property type="project" value="TreeGrafter"/>
</dbReference>
<feature type="domain" description="Ig-like" evidence="21">
    <location>
        <begin position="6"/>
        <end position="117"/>
    </location>
</feature>
<dbReference type="Ensembl" id="ENSKMAT00000011353.1">
    <property type="protein sequence ID" value="ENSKMAP00000011182.1"/>
    <property type="gene ID" value="ENSKMAG00000008368.1"/>
</dbReference>
<keyword evidence="15" id="KW-0325">Glycoprotein</keyword>
<dbReference type="AlphaFoldDB" id="A0A3Q3FCZ8"/>
<evidence type="ECO:0000256" key="8">
    <source>
        <dbReference type="ARBA" id="ARBA00022692"/>
    </source>
</evidence>
<dbReference type="STRING" id="37003.ENSKMAP00000011182"/>
<name>A0A3Q3FCZ8_KRYMA</name>
<evidence type="ECO:0000256" key="9">
    <source>
        <dbReference type="ARBA" id="ARBA00022729"/>
    </source>
</evidence>
<evidence type="ECO:0000313" key="22">
    <source>
        <dbReference type="Ensembl" id="ENSKMAP00000011182.1"/>
    </source>
</evidence>
<dbReference type="FunFam" id="2.60.40.10:FF:000342">
    <property type="entry name" value="Junctional adhesion molecule A"/>
    <property type="match status" value="1"/>
</dbReference>
<keyword evidence="8 19" id="KW-0812">Transmembrane</keyword>
<dbReference type="Gene3D" id="2.60.40.10">
    <property type="entry name" value="Immunoglobulins"/>
    <property type="match status" value="2"/>
</dbReference>
<dbReference type="SUPFAM" id="SSF48726">
    <property type="entry name" value="Immunoglobulin"/>
    <property type="match status" value="2"/>
</dbReference>
<dbReference type="GO" id="GO:0050892">
    <property type="term" value="P:intestinal absorption"/>
    <property type="evidence" value="ECO:0007669"/>
    <property type="project" value="TreeGrafter"/>
</dbReference>
<evidence type="ECO:0000256" key="17">
    <source>
        <dbReference type="ARBA" id="ARBA00030590"/>
    </source>
</evidence>
<dbReference type="InterPro" id="IPR003599">
    <property type="entry name" value="Ig_sub"/>
</dbReference>
<evidence type="ECO:0000256" key="5">
    <source>
        <dbReference type="ARBA" id="ARBA00022427"/>
    </source>
</evidence>
<keyword evidence="12 19" id="KW-1133">Transmembrane helix</keyword>
<evidence type="ECO:0000256" key="20">
    <source>
        <dbReference type="SAM" id="SignalP"/>
    </source>
</evidence>
<keyword evidence="7" id="KW-0597">Phosphoprotein</keyword>
<comment type="subunit">
    <text evidence="18">Interacts with the ninth PDZ domain of MPDZ. Interacts with the first PDZ domain of PARD3. The association between PARD3 and PARD6B probably disrupts this interaction. Interacts with ITGAL (via I-domain). Interacts with CD151.</text>
</comment>
<feature type="chain" id="PRO_5018730678" description="Junctional adhesion molecule A" evidence="20">
    <location>
        <begin position="20"/>
        <end position="266"/>
    </location>
</feature>
<dbReference type="GeneTree" id="ENSGT00940000159186"/>
<evidence type="ECO:0000256" key="6">
    <source>
        <dbReference type="ARBA" id="ARBA00022475"/>
    </source>
</evidence>
<evidence type="ECO:0000313" key="23">
    <source>
        <dbReference type="Proteomes" id="UP000264800"/>
    </source>
</evidence>
<feature type="transmembrane region" description="Helical" evidence="19">
    <location>
        <begin position="233"/>
        <end position="255"/>
    </location>
</feature>
<keyword evidence="10" id="KW-0677">Repeat</keyword>
<dbReference type="OMA" id="VEWKFVH"/>
<evidence type="ECO:0000259" key="21">
    <source>
        <dbReference type="PROSITE" id="PS50835"/>
    </source>
</evidence>
<keyword evidence="9 20" id="KW-0732">Signal</keyword>
<keyword evidence="5" id="KW-0796">Tight junction</keyword>
<keyword evidence="6" id="KW-1003">Cell membrane</keyword>
<dbReference type="SMART" id="SM00409">
    <property type="entry name" value="IG"/>
    <property type="match status" value="2"/>
</dbReference>
<evidence type="ECO:0000256" key="10">
    <source>
        <dbReference type="ARBA" id="ARBA00022737"/>
    </source>
</evidence>
<dbReference type="PANTHER" id="PTHR45113:SF1">
    <property type="entry name" value="JUNCTIONAL ADHESION MOLECULE A"/>
    <property type="match status" value="1"/>
</dbReference>
<evidence type="ECO:0000256" key="4">
    <source>
        <dbReference type="ARBA" id="ARBA00016608"/>
    </source>
</evidence>
<keyword evidence="16" id="KW-0393">Immunoglobulin domain</keyword>
<keyword evidence="11" id="KW-0965">Cell junction</keyword>
<evidence type="ECO:0000256" key="13">
    <source>
        <dbReference type="ARBA" id="ARBA00023136"/>
    </source>
</evidence>
<keyword evidence="13 19" id="KW-0472">Membrane</keyword>
<dbReference type="InterPro" id="IPR007110">
    <property type="entry name" value="Ig-like_dom"/>
</dbReference>
<dbReference type="PANTHER" id="PTHR45113">
    <property type="entry name" value="JUNCTIONAL ADHESION MOLECULE A"/>
    <property type="match status" value="1"/>
</dbReference>
<dbReference type="InterPro" id="IPR036179">
    <property type="entry name" value="Ig-like_dom_sf"/>
</dbReference>
<dbReference type="GO" id="GO:0007155">
    <property type="term" value="P:cell adhesion"/>
    <property type="evidence" value="ECO:0007669"/>
    <property type="project" value="InterPro"/>
</dbReference>
<evidence type="ECO:0000256" key="2">
    <source>
        <dbReference type="ARBA" id="ARBA00004435"/>
    </source>
</evidence>
<accession>A0A3Q3FCZ8</accession>
<dbReference type="GO" id="GO:0005923">
    <property type="term" value="C:bicellular tight junction"/>
    <property type="evidence" value="ECO:0007669"/>
    <property type="project" value="UniProtKB-SubCell"/>
</dbReference>
<dbReference type="SMART" id="SM00408">
    <property type="entry name" value="IGc2"/>
    <property type="match status" value="2"/>
</dbReference>
<reference evidence="22" key="2">
    <citation type="submission" date="2025-09" db="UniProtKB">
        <authorList>
            <consortium name="Ensembl"/>
        </authorList>
    </citation>
    <scope>IDENTIFICATION</scope>
</reference>
<evidence type="ECO:0000256" key="11">
    <source>
        <dbReference type="ARBA" id="ARBA00022949"/>
    </source>
</evidence>
<evidence type="ECO:0000256" key="16">
    <source>
        <dbReference type="ARBA" id="ARBA00023319"/>
    </source>
</evidence>
<reference evidence="22" key="1">
    <citation type="submission" date="2025-08" db="UniProtKB">
        <authorList>
            <consortium name="Ensembl"/>
        </authorList>
    </citation>
    <scope>IDENTIFICATION</scope>
</reference>
<dbReference type="InterPro" id="IPR042456">
    <property type="entry name" value="F11R"/>
</dbReference>
<evidence type="ECO:0000256" key="1">
    <source>
        <dbReference type="ARBA" id="ARBA00004251"/>
    </source>
</evidence>
<feature type="signal peptide" evidence="20">
    <location>
        <begin position="1"/>
        <end position="19"/>
    </location>
</feature>
<dbReference type="GO" id="GO:0005886">
    <property type="term" value="C:plasma membrane"/>
    <property type="evidence" value="ECO:0007669"/>
    <property type="project" value="UniProtKB-SubCell"/>
</dbReference>